<comment type="caution">
    <text evidence="8">The sequence shown here is derived from an EMBL/GenBank/DDBJ whole genome shotgun (WGS) entry which is preliminary data.</text>
</comment>
<feature type="transmembrane region" description="Helical" evidence="7">
    <location>
        <begin position="155"/>
        <end position="174"/>
    </location>
</feature>
<feature type="transmembrane region" description="Helical" evidence="7">
    <location>
        <begin position="98"/>
        <end position="119"/>
    </location>
</feature>
<feature type="transmembrane region" description="Helical" evidence="7">
    <location>
        <begin position="398"/>
        <end position="423"/>
    </location>
</feature>
<feature type="transmembrane region" description="Helical" evidence="7">
    <location>
        <begin position="328"/>
        <end position="347"/>
    </location>
</feature>
<organism evidence="8 9">
    <name type="scientific">Alistipes onderdonkii</name>
    <dbReference type="NCBI Taxonomy" id="328813"/>
    <lineage>
        <taxon>Bacteria</taxon>
        <taxon>Pseudomonadati</taxon>
        <taxon>Bacteroidota</taxon>
        <taxon>Bacteroidia</taxon>
        <taxon>Bacteroidales</taxon>
        <taxon>Rikenellaceae</taxon>
        <taxon>Alistipes</taxon>
    </lineage>
</organism>
<sequence length="428" mass="46219">MKKWMEQFRVEDWVVVWVSIPLLVLAAVAPSALPKVPATLLGGAAWSNIACLFAIVLVVLYAGCLMLRRPLKGLLVSLVVVFAVSLLAQIVAKIPSVSYYGFESVFFSVLFGLLIRNVWHVPAWLKPAIQGEFYIKIGVVCLGATILFSDVMKSGVFGLVQACLVVAVVWFFAFRLSRRMKVDERSAMILSSGVSICGVSACITAARVAGGDDRKLSYIVSLVLIVVVPMIYLMPWLAHVILPHIFDDPHVVQEVAGAWIGGTIDTTSGVAASSMIVGEVANQHAVIIKAAQNVLIGVVAFFIALYLSTRRGDKTGQAPSLGIVWEKFPKFIIGFVAASLVFSLLQGNGLFTADAKGKLAEPGVAKMFSTVFFSLAFVCVGLDTRLKDIVSRENRNLLWAFLAAQAFNIVVTLLIALVLFGVLKPMLG</sequence>
<proteinExistence type="inferred from homology"/>
<evidence type="ECO:0000256" key="4">
    <source>
        <dbReference type="ARBA" id="ARBA00022692"/>
    </source>
</evidence>
<reference evidence="9" key="1">
    <citation type="submission" date="2017-04" db="EMBL/GenBank/DDBJ databases">
        <title>Function of individual gut microbiota members based on whole genome sequencing of pure cultures obtained from chicken caecum.</title>
        <authorList>
            <person name="Medvecky M."/>
            <person name="Cejkova D."/>
            <person name="Polansky O."/>
            <person name="Karasova D."/>
            <person name="Kubasova T."/>
            <person name="Cizek A."/>
            <person name="Rychlik I."/>
        </authorList>
    </citation>
    <scope>NUCLEOTIDE SEQUENCE [LARGE SCALE GENOMIC DNA]</scope>
    <source>
        <strain evidence="9">An90</strain>
    </source>
</reference>
<feature type="transmembrane region" description="Helical" evidence="7">
    <location>
        <begin position="367"/>
        <end position="386"/>
    </location>
</feature>
<feature type="transmembrane region" description="Helical" evidence="7">
    <location>
        <begin position="45"/>
        <end position="67"/>
    </location>
</feature>
<keyword evidence="3" id="KW-1003">Cell membrane</keyword>
<dbReference type="PANTHER" id="PTHR30106">
    <property type="entry name" value="INNER MEMBRANE PROTEIN YEIH-RELATED"/>
    <property type="match status" value="1"/>
</dbReference>
<dbReference type="RefSeq" id="WP_087402832.1">
    <property type="nucleotide sequence ID" value="NZ_BAAFKZ010000038.1"/>
</dbReference>
<dbReference type="GO" id="GO:0005886">
    <property type="term" value="C:plasma membrane"/>
    <property type="evidence" value="ECO:0007669"/>
    <property type="project" value="UniProtKB-SubCell"/>
</dbReference>
<keyword evidence="6 7" id="KW-0472">Membrane</keyword>
<feature type="transmembrane region" description="Helical" evidence="7">
    <location>
        <begin position="255"/>
        <end position="278"/>
    </location>
</feature>
<evidence type="ECO:0000256" key="7">
    <source>
        <dbReference type="SAM" id="Phobius"/>
    </source>
</evidence>
<dbReference type="OrthoDB" id="9766798at2"/>
<feature type="transmembrane region" description="Helical" evidence="7">
    <location>
        <begin position="74"/>
        <end position="92"/>
    </location>
</feature>
<dbReference type="AlphaFoldDB" id="A0A1Y3R2D9"/>
<comment type="similarity">
    <text evidence="2">Belongs to the UPF0324 family.</text>
</comment>
<name>A0A1Y3R2D9_9BACT</name>
<comment type="subcellular location">
    <subcellularLocation>
        <location evidence="1">Cell membrane</location>
        <topology evidence="1">Multi-pass membrane protein</topology>
    </subcellularLocation>
</comment>
<gene>
    <name evidence="8" type="ORF">B5G41_09510</name>
</gene>
<evidence type="ECO:0000256" key="3">
    <source>
        <dbReference type="ARBA" id="ARBA00022475"/>
    </source>
</evidence>
<dbReference type="EMBL" id="NFHB01000006">
    <property type="protein sequence ID" value="OUN02970.1"/>
    <property type="molecule type" value="Genomic_DNA"/>
</dbReference>
<evidence type="ECO:0000256" key="5">
    <source>
        <dbReference type="ARBA" id="ARBA00022989"/>
    </source>
</evidence>
<evidence type="ECO:0000256" key="1">
    <source>
        <dbReference type="ARBA" id="ARBA00004651"/>
    </source>
</evidence>
<dbReference type="Pfam" id="PF03601">
    <property type="entry name" value="Cons_hypoth698"/>
    <property type="match status" value="1"/>
</dbReference>
<evidence type="ECO:0000313" key="9">
    <source>
        <dbReference type="Proteomes" id="UP000195772"/>
    </source>
</evidence>
<protein>
    <submittedName>
        <fullName evidence="8">Sulfate transporter</fullName>
    </submittedName>
</protein>
<dbReference type="PANTHER" id="PTHR30106:SF1">
    <property type="entry name" value="UPF0324 MEMBRANE PROTEIN FN0533"/>
    <property type="match status" value="1"/>
</dbReference>
<dbReference type="eggNOG" id="COG2855">
    <property type="taxonomic scope" value="Bacteria"/>
</dbReference>
<keyword evidence="4 7" id="KW-0812">Transmembrane</keyword>
<feature type="transmembrane region" description="Helical" evidence="7">
    <location>
        <begin position="290"/>
        <end position="307"/>
    </location>
</feature>
<evidence type="ECO:0000256" key="2">
    <source>
        <dbReference type="ARBA" id="ARBA00007977"/>
    </source>
</evidence>
<accession>A0A1Y3R2D9</accession>
<feature type="transmembrane region" description="Helical" evidence="7">
    <location>
        <begin position="186"/>
        <end position="206"/>
    </location>
</feature>
<feature type="transmembrane region" description="Helical" evidence="7">
    <location>
        <begin position="12"/>
        <end position="33"/>
    </location>
</feature>
<evidence type="ECO:0000313" key="8">
    <source>
        <dbReference type="EMBL" id="OUN02970.1"/>
    </source>
</evidence>
<evidence type="ECO:0000256" key="6">
    <source>
        <dbReference type="ARBA" id="ARBA00023136"/>
    </source>
</evidence>
<keyword evidence="5 7" id="KW-1133">Transmembrane helix</keyword>
<dbReference type="InterPro" id="IPR018383">
    <property type="entry name" value="UPF0324_pro"/>
</dbReference>
<dbReference type="Proteomes" id="UP000195772">
    <property type="component" value="Unassembled WGS sequence"/>
</dbReference>
<feature type="transmembrane region" description="Helical" evidence="7">
    <location>
        <begin position="218"/>
        <end position="243"/>
    </location>
</feature>